<evidence type="ECO:0000259" key="9">
    <source>
        <dbReference type="Pfam" id="PF00676"/>
    </source>
</evidence>
<dbReference type="InterPro" id="IPR029061">
    <property type="entry name" value="THDP-binding"/>
</dbReference>
<dbReference type="Proteomes" id="UP001214250">
    <property type="component" value="Chromosome 1"/>
</dbReference>
<keyword evidence="5 8" id="KW-0560">Oxidoreductase</keyword>
<evidence type="ECO:0000256" key="7">
    <source>
        <dbReference type="ARBA" id="ARBA00023317"/>
    </source>
</evidence>
<name>A0ABY7VSW6_9BACT</name>
<evidence type="ECO:0000313" key="10">
    <source>
        <dbReference type="EMBL" id="WDE95936.1"/>
    </source>
</evidence>
<dbReference type="NCBIfam" id="TIGR03182">
    <property type="entry name" value="PDH_E1_alph_y"/>
    <property type="match status" value="1"/>
</dbReference>
<keyword evidence="6 8" id="KW-0786">Thiamine pyrophosphate</keyword>
<dbReference type="PANTHER" id="PTHR11516:SF60">
    <property type="entry name" value="PYRUVATE DEHYDROGENASE E1 COMPONENT SUBUNIT ALPHA"/>
    <property type="match status" value="1"/>
</dbReference>
<dbReference type="RefSeq" id="WP_274149836.1">
    <property type="nucleotide sequence ID" value="NZ_CP117811.1"/>
</dbReference>
<comment type="catalytic activity">
    <reaction evidence="8">
        <text>N(6)-[(R)-lipoyl]-L-lysyl-[protein] + pyruvate + H(+) = N(6)-[(R)-S(8)-acetyldihydrolipoyl]-L-lysyl-[protein] + CO2</text>
        <dbReference type="Rhea" id="RHEA:19189"/>
        <dbReference type="Rhea" id="RHEA-COMP:10474"/>
        <dbReference type="Rhea" id="RHEA-COMP:10478"/>
        <dbReference type="ChEBI" id="CHEBI:15361"/>
        <dbReference type="ChEBI" id="CHEBI:15378"/>
        <dbReference type="ChEBI" id="CHEBI:16526"/>
        <dbReference type="ChEBI" id="CHEBI:83099"/>
        <dbReference type="ChEBI" id="CHEBI:83111"/>
        <dbReference type="EC" id="1.2.4.1"/>
    </reaction>
</comment>
<dbReference type="EC" id="1.2.4.1" evidence="3 8"/>
<evidence type="ECO:0000256" key="5">
    <source>
        <dbReference type="ARBA" id="ARBA00023002"/>
    </source>
</evidence>
<gene>
    <name evidence="8 10" type="primary">pdhA</name>
    <name evidence="10" type="ORF">PQO03_09435</name>
</gene>
<protein>
    <recommendedName>
        <fullName evidence="4 8">Pyruvate dehydrogenase E1 component subunit alpha</fullName>
        <ecNumber evidence="3 8">1.2.4.1</ecNumber>
    </recommendedName>
</protein>
<dbReference type="SUPFAM" id="SSF52518">
    <property type="entry name" value="Thiamin diphosphate-binding fold (THDP-binding)"/>
    <property type="match status" value="1"/>
</dbReference>
<dbReference type="CDD" id="cd02000">
    <property type="entry name" value="TPP_E1_PDC_ADC_BCADC"/>
    <property type="match status" value="1"/>
</dbReference>
<comment type="cofactor">
    <cofactor evidence="1 8">
        <name>thiamine diphosphate</name>
        <dbReference type="ChEBI" id="CHEBI:58937"/>
    </cofactor>
</comment>
<feature type="domain" description="Dehydrogenase E1 component" evidence="9">
    <location>
        <begin position="15"/>
        <end position="310"/>
    </location>
</feature>
<dbReference type="PANTHER" id="PTHR11516">
    <property type="entry name" value="PYRUVATE DEHYDROGENASE E1 COMPONENT, ALPHA SUBUNIT BACTERIAL AND ORGANELLAR"/>
    <property type="match status" value="1"/>
</dbReference>
<keyword evidence="7 8" id="KW-0670">Pyruvate</keyword>
<organism evidence="10 11">
    <name type="scientific">Lentisphaera profundi</name>
    <dbReference type="NCBI Taxonomy" id="1658616"/>
    <lineage>
        <taxon>Bacteria</taxon>
        <taxon>Pseudomonadati</taxon>
        <taxon>Lentisphaerota</taxon>
        <taxon>Lentisphaeria</taxon>
        <taxon>Lentisphaerales</taxon>
        <taxon>Lentisphaeraceae</taxon>
        <taxon>Lentisphaera</taxon>
    </lineage>
</organism>
<evidence type="ECO:0000256" key="2">
    <source>
        <dbReference type="ARBA" id="ARBA00011870"/>
    </source>
</evidence>
<evidence type="ECO:0000256" key="8">
    <source>
        <dbReference type="RuleBase" id="RU361139"/>
    </source>
</evidence>
<dbReference type="InterPro" id="IPR050642">
    <property type="entry name" value="PDH_E1_Alpha_Subunit"/>
</dbReference>
<comment type="subunit">
    <text evidence="2 8">Heterodimer of an alpha and a beta chain.</text>
</comment>
<reference evidence="10 11" key="1">
    <citation type="submission" date="2023-02" db="EMBL/GenBank/DDBJ databases">
        <title>Genome sequence of Lentisphaera profundi SAORIC-696.</title>
        <authorList>
            <person name="Kim e."/>
            <person name="Cho J.-C."/>
            <person name="Choi A."/>
            <person name="Kang I."/>
        </authorList>
    </citation>
    <scope>NUCLEOTIDE SEQUENCE [LARGE SCALE GENOMIC DNA]</scope>
    <source>
        <strain evidence="10 11">SAORIC-696</strain>
    </source>
</reference>
<evidence type="ECO:0000256" key="6">
    <source>
        <dbReference type="ARBA" id="ARBA00023052"/>
    </source>
</evidence>
<dbReference type="InterPro" id="IPR017597">
    <property type="entry name" value="Pyrv_DH_E1_asu_subgrp-y"/>
</dbReference>
<comment type="function">
    <text evidence="8">The pyruvate dehydrogenase complex catalyzes the overall conversion of pyruvate to acetyl-CoA and CO(2).</text>
</comment>
<proteinExistence type="predicted"/>
<dbReference type="Gene3D" id="3.40.50.970">
    <property type="match status" value="1"/>
</dbReference>
<dbReference type="Pfam" id="PF00676">
    <property type="entry name" value="E1_dh"/>
    <property type="match status" value="1"/>
</dbReference>
<keyword evidence="11" id="KW-1185">Reference proteome</keyword>
<dbReference type="InterPro" id="IPR001017">
    <property type="entry name" value="DH_E1"/>
</dbReference>
<dbReference type="EMBL" id="CP117811">
    <property type="protein sequence ID" value="WDE95936.1"/>
    <property type="molecule type" value="Genomic_DNA"/>
</dbReference>
<accession>A0ABY7VSW6</accession>
<evidence type="ECO:0000256" key="3">
    <source>
        <dbReference type="ARBA" id="ARBA00012281"/>
    </source>
</evidence>
<evidence type="ECO:0000313" key="11">
    <source>
        <dbReference type="Proteomes" id="UP001214250"/>
    </source>
</evidence>
<evidence type="ECO:0000256" key="4">
    <source>
        <dbReference type="ARBA" id="ARBA00014159"/>
    </source>
</evidence>
<sequence>MKNIGKEKALQMLEQMVRVRRFEEGCLKSYQQKFITGFCHTYIGQEAVAVGAMAHLTPTDAYVTSYRCHAQGLIGGLSSREVMAEMFGKITGCVRGKGGSMHVFSKKNNYLGGHGIVGGQIPIGLGAAFALKYEGKEGVALTFFGDGASMQGTFHESLNLASLWDVPVVFICENNQYGMGTSNERALANPKVSDFAAAYKMKGYEVDGMNLEASYNSFGEIIADCKKNSRPALVNVTTYRYQGHSVSDAGLYRTKDEVKCWKEKDPINSFYKSMEEQGWIDEEGYKALDKEMKAEVKDALDFAKESPWPPMDELTNHVYA</sequence>
<evidence type="ECO:0000256" key="1">
    <source>
        <dbReference type="ARBA" id="ARBA00001964"/>
    </source>
</evidence>